<dbReference type="SMART" id="SM00060">
    <property type="entry name" value="FN3"/>
    <property type="match status" value="1"/>
</dbReference>
<keyword evidence="5" id="KW-0862">Zinc</keyword>
<keyword evidence="2" id="KW-0963">Cytoplasm</keyword>
<dbReference type="SUPFAM" id="SSF57850">
    <property type="entry name" value="RING/U-box"/>
    <property type="match status" value="1"/>
</dbReference>
<evidence type="ECO:0008006" key="15">
    <source>
        <dbReference type="Google" id="ProtNLM"/>
    </source>
</evidence>
<evidence type="ECO:0000256" key="5">
    <source>
        <dbReference type="ARBA" id="ARBA00022833"/>
    </source>
</evidence>
<dbReference type="PRINTS" id="PR01407">
    <property type="entry name" value="BUTYPHLNCDUF"/>
</dbReference>
<reference evidence="14" key="1">
    <citation type="journal article" date="2002" name="Science">
        <title>The draft genome of Ciona intestinalis: insights into chordate and vertebrate origins.</title>
        <authorList>
            <person name="Dehal P."/>
            <person name="Satou Y."/>
            <person name="Campbell R.K."/>
            <person name="Chapman J."/>
            <person name="Degnan B."/>
            <person name="De Tomaso A."/>
            <person name="Davidson B."/>
            <person name="Di Gregorio A."/>
            <person name="Gelpke M."/>
            <person name="Goodstein D.M."/>
            <person name="Harafuji N."/>
            <person name="Hastings K.E."/>
            <person name="Ho I."/>
            <person name="Hotta K."/>
            <person name="Huang W."/>
            <person name="Kawashima T."/>
            <person name="Lemaire P."/>
            <person name="Martinez D."/>
            <person name="Meinertzhagen I.A."/>
            <person name="Necula S."/>
            <person name="Nonaka M."/>
            <person name="Putnam N."/>
            <person name="Rash S."/>
            <person name="Saiga H."/>
            <person name="Satake M."/>
            <person name="Terry A."/>
            <person name="Yamada L."/>
            <person name="Wang H.G."/>
            <person name="Awazu S."/>
            <person name="Azumi K."/>
            <person name="Boore J."/>
            <person name="Branno M."/>
            <person name="Chin-Bow S."/>
            <person name="DeSantis R."/>
            <person name="Doyle S."/>
            <person name="Francino P."/>
            <person name="Keys D.N."/>
            <person name="Haga S."/>
            <person name="Hayashi H."/>
            <person name="Hino K."/>
            <person name="Imai K.S."/>
            <person name="Inaba K."/>
            <person name="Kano S."/>
            <person name="Kobayashi K."/>
            <person name="Kobayashi M."/>
            <person name="Lee B.I."/>
            <person name="Makabe K.W."/>
            <person name="Manohar C."/>
            <person name="Matassi G."/>
            <person name="Medina M."/>
            <person name="Mochizuki Y."/>
            <person name="Mount S."/>
            <person name="Morishita T."/>
            <person name="Miura S."/>
            <person name="Nakayama A."/>
            <person name="Nishizaka S."/>
            <person name="Nomoto H."/>
            <person name="Ohta F."/>
            <person name="Oishi K."/>
            <person name="Rigoutsos I."/>
            <person name="Sano M."/>
            <person name="Sasaki A."/>
            <person name="Sasakura Y."/>
            <person name="Shoguchi E."/>
            <person name="Shin-i T."/>
            <person name="Spagnuolo A."/>
            <person name="Stainier D."/>
            <person name="Suzuki M.M."/>
            <person name="Tassy O."/>
            <person name="Takatori N."/>
            <person name="Tokuoka M."/>
            <person name="Yagi K."/>
            <person name="Yoshizaki F."/>
            <person name="Wada S."/>
            <person name="Zhang C."/>
            <person name="Hyatt P.D."/>
            <person name="Larimer F."/>
            <person name="Detter C."/>
            <person name="Doggett N."/>
            <person name="Glavina T."/>
            <person name="Hawkins T."/>
            <person name="Richardson P."/>
            <person name="Lucas S."/>
            <person name="Kohara Y."/>
            <person name="Levine M."/>
            <person name="Satoh N."/>
            <person name="Rokhsar D.S."/>
        </authorList>
    </citation>
    <scope>NUCLEOTIDE SEQUENCE [LARGE SCALE GENOMIC DNA]</scope>
</reference>
<reference evidence="13" key="3">
    <citation type="submission" date="2025-08" db="UniProtKB">
        <authorList>
            <consortium name="Ensembl"/>
        </authorList>
    </citation>
    <scope>IDENTIFICATION</scope>
</reference>
<dbReference type="InterPro" id="IPR003961">
    <property type="entry name" value="FN3_dom"/>
</dbReference>
<evidence type="ECO:0000256" key="3">
    <source>
        <dbReference type="ARBA" id="ARBA00022723"/>
    </source>
</evidence>
<dbReference type="InParanoid" id="F6UD02"/>
<dbReference type="InterPro" id="IPR036116">
    <property type="entry name" value="FN3_sf"/>
</dbReference>
<dbReference type="Pfam" id="PF00041">
    <property type="entry name" value="fn3"/>
    <property type="match status" value="1"/>
</dbReference>
<accession>F6UD02</accession>
<evidence type="ECO:0000259" key="12">
    <source>
        <dbReference type="PROSITE" id="PS50853"/>
    </source>
</evidence>
<feature type="domain" description="RING-type" evidence="9">
    <location>
        <begin position="10"/>
        <end position="60"/>
    </location>
</feature>
<dbReference type="Pfam" id="PF13445">
    <property type="entry name" value="zf-RING_UBOX"/>
    <property type="match status" value="1"/>
</dbReference>
<dbReference type="SUPFAM" id="SSF49899">
    <property type="entry name" value="Concanavalin A-like lectins/glucanases"/>
    <property type="match status" value="1"/>
</dbReference>
<dbReference type="Gene3D" id="3.30.40.10">
    <property type="entry name" value="Zinc/RING finger domain, C3HC4 (zinc finger)"/>
    <property type="match status" value="1"/>
</dbReference>
<keyword evidence="4 8" id="KW-0863">Zinc-finger</keyword>
<protein>
    <recommendedName>
        <fullName evidence="15">RING-type E3 ubiquitin transferase</fullName>
    </recommendedName>
</protein>
<dbReference type="PANTHER" id="PTHR24099:SF16">
    <property type="entry name" value="E3 UBIQUITIN-PROTEIN LIGASE MIDLINE-1-LIKE ISOFORM X1"/>
    <property type="match status" value="1"/>
</dbReference>
<feature type="domain" description="Fibronectin type-III" evidence="12">
    <location>
        <begin position="379"/>
        <end position="480"/>
    </location>
</feature>
<feature type="domain" description="B box-type" evidence="10">
    <location>
        <begin position="168"/>
        <end position="210"/>
    </location>
</feature>
<keyword evidence="7" id="KW-0206">Cytoskeleton</keyword>
<evidence type="ECO:0000259" key="9">
    <source>
        <dbReference type="PROSITE" id="PS50089"/>
    </source>
</evidence>
<dbReference type="Gene3D" id="2.60.40.10">
    <property type="entry name" value="Immunoglobulins"/>
    <property type="match status" value="1"/>
</dbReference>
<dbReference type="InterPro" id="IPR003879">
    <property type="entry name" value="Butyrophylin_SPRY"/>
</dbReference>
<evidence type="ECO:0000256" key="4">
    <source>
        <dbReference type="ARBA" id="ARBA00022771"/>
    </source>
</evidence>
<dbReference type="InterPro" id="IPR017907">
    <property type="entry name" value="Znf_RING_CS"/>
</dbReference>
<reference evidence="13" key="4">
    <citation type="submission" date="2025-09" db="UniProtKB">
        <authorList>
            <consortium name="Ensembl"/>
        </authorList>
    </citation>
    <scope>IDENTIFICATION</scope>
</reference>
<dbReference type="PROSITE" id="PS00518">
    <property type="entry name" value="ZF_RING_1"/>
    <property type="match status" value="1"/>
</dbReference>
<evidence type="ECO:0000313" key="13">
    <source>
        <dbReference type="Ensembl" id="ENSCINP00000017526.3"/>
    </source>
</evidence>
<dbReference type="Gene3D" id="4.10.830.40">
    <property type="match status" value="1"/>
</dbReference>
<dbReference type="Gene3D" id="2.60.120.920">
    <property type="match status" value="1"/>
</dbReference>
<evidence type="ECO:0000256" key="6">
    <source>
        <dbReference type="ARBA" id="ARBA00023054"/>
    </source>
</evidence>
<dbReference type="InterPro" id="IPR013320">
    <property type="entry name" value="ConA-like_dom_sf"/>
</dbReference>
<evidence type="ECO:0000256" key="2">
    <source>
        <dbReference type="ARBA" id="ARBA00022490"/>
    </source>
</evidence>
<keyword evidence="14" id="KW-1185">Reference proteome</keyword>
<dbReference type="Pfam" id="PF00622">
    <property type="entry name" value="SPRY"/>
    <property type="match status" value="1"/>
</dbReference>
<dbReference type="SMART" id="SM00184">
    <property type="entry name" value="RING"/>
    <property type="match status" value="2"/>
</dbReference>
<dbReference type="HOGENOM" id="CLU_013137_19_4_1"/>
<dbReference type="InterPro" id="IPR000315">
    <property type="entry name" value="Znf_B-box"/>
</dbReference>
<dbReference type="PROSITE" id="PS50188">
    <property type="entry name" value="B302_SPRY"/>
    <property type="match status" value="1"/>
</dbReference>
<evidence type="ECO:0000256" key="1">
    <source>
        <dbReference type="ARBA" id="ARBA00004245"/>
    </source>
</evidence>
<proteinExistence type="predicted"/>
<evidence type="ECO:0000313" key="14">
    <source>
        <dbReference type="Proteomes" id="UP000008144"/>
    </source>
</evidence>
<sequence>MDSLENELTCPICLDLFHEPILLPCAHNLCAGCVEQFVSSHRTSGDQSGFRPTFKCPTCREMITLDSRGANGLRRNLTLQNIVDGYRRAAASVSPPHRNEFDVSSGVRESEDVVSCQFCELEPPRQAVKTCLTCRAYYCERCLRVTHPRKKPFINHKLVPASPGSKTLSAVYCFHHAQESADLYCPVCDMALCKGCSLKPEHDRHGIECVTEWCRKKREELEIHVTGLANQKSEVQRSVTILVEACQQIEATAESQEAKLHTEVESLIRVIKEREATIVARIKDTKATRLRKLTQEVTSSHQCLENLVGVENIVKDVIGQEDNYATFMKNSKIALDRITQINSLAQMAKPPNGDIECPGFYLDFSQERSMLEKMNMMEAPAAPKICEELCTQSHDKVTIQWRSTDHRHVGAYELQYAVDNNRSPDNNSKQEGWMIVPNIKECHYTINGMQTGTRYVFAVKATNKAGSSRSEQLSIKTLGIPFQFDAHSMHKKLRLANHSYTVSREESGKKSKDFLGNSRDSTVCGVTGNVAIDSGRHYWEVVICQSTSFTMGVCYAQAARYDWNGKNSMSWCFCRTNDDWFARHDSKDSPIIMPSPEPKKIGVLLDCDLGTVAFFDGASGRLLYTFCVSGFERPVRPCFTVGNKSLTINTGVTVPDHLHP</sequence>
<dbReference type="PROSITE" id="PS50853">
    <property type="entry name" value="FN3"/>
    <property type="match status" value="1"/>
</dbReference>
<name>F6UD02_CIOIN</name>
<dbReference type="InterPro" id="IPR001870">
    <property type="entry name" value="B30.2/SPRY"/>
</dbReference>
<dbReference type="Proteomes" id="UP000008144">
    <property type="component" value="Chromosome 2"/>
</dbReference>
<dbReference type="SUPFAM" id="SSF49265">
    <property type="entry name" value="Fibronectin type III"/>
    <property type="match status" value="1"/>
</dbReference>
<organism evidence="13 14">
    <name type="scientific">Ciona intestinalis</name>
    <name type="common">Transparent sea squirt</name>
    <name type="synonym">Ascidia intestinalis</name>
    <dbReference type="NCBI Taxonomy" id="7719"/>
    <lineage>
        <taxon>Eukaryota</taxon>
        <taxon>Metazoa</taxon>
        <taxon>Chordata</taxon>
        <taxon>Tunicata</taxon>
        <taxon>Ascidiacea</taxon>
        <taxon>Phlebobranchia</taxon>
        <taxon>Cionidae</taxon>
        <taxon>Ciona</taxon>
    </lineage>
</organism>
<dbReference type="Pfam" id="PF22586">
    <property type="entry name" value="ANCHR-like_BBOX"/>
    <property type="match status" value="1"/>
</dbReference>
<dbReference type="PANTHER" id="PTHR24099">
    <property type="entry name" value="E3 UBIQUITIN-PROTEIN LIGASE TRIM36-RELATED"/>
    <property type="match status" value="1"/>
</dbReference>
<dbReference type="CDD" id="cd00063">
    <property type="entry name" value="FN3"/>
    <property type="match status" value="1"/>
</dbReference>
<dbReference type="PROSITE" id="PS50089">
    <property type="entry name" value="ZF_RING_2"/>
    <property type="match status" value="1"/>
</dbReference>
<dbReference type="CDD" id="cd19756">
    <property type="entry name" value="Bbox2"/>
    <property type="match status" value="1"/>
</dbReference>
<evidence type="ECO:0000256" key="7">
    <source>
        <dbReference type="ARBA" id="ARBA00023212"/>
    </source>
</evidence>
<dbReference type="PROSITE" id="PS50119">
    <property type="entry name" value="ZF_BBOX"/>
    <property type="match status" value="2"/>
</dbReference>
<dbReference type="OMA" id="YRPSTTM"/>
<feature type="domain" description="B30.2/SPRY" evidence="11">
    <location>
        <begin position="462"/>
        <end position="655"/>
    </location>
</feature>
<comment type="subcellular location">
    <subcellularLocation>
        <location evidence="1">Cytoplasm</location>
        <location evidence="1">Cytoskeleton</location>
    </subcellularLocation>
</comment>
<dbReference type="GO" id="GO:0005856">
    <property type="term" value="C:cytoskeleton"/>
    <property type="evidence" value="ECO:0007669"/>
    <property type="project" value="UniProtKB-SubCell"/>
</dbReference>
<dbReference type="CDD" id="cd19801">
    <property type="entry name" value="Bbox1_MID"/>
    <property type="match status" value="1"/>
</dbReference>
<dbReference type="InterPro" id="IPR003877">
    <property type="entry name" value="SPRY_dom"/>
</dbReference>
<dbReference type="SMART" id="SM00336">
    <property type="entry name" value="BBOX"/>
    <property type="match status" value="2"/>
</dbReference>
<reference evidence="13" key="2">
    <citation type="journal article" date="2008" name="Genome Biol.">
        <title>Improved genome assembly and evidence-based global gene model set for the chordate Ciona intestinalis: new insight into intron and operon populations.</title>
        <authorList>
            <person name="Satou Y."/>
            <person name="Mineta K."/>
            <person name="Ogasawara M."/>
            <person name="Sasakura Y."/>
            <person name="Shoguchi E."/>
            <person name="Ueno K."/>
            <person name="Yamada L."/>
            <person name="Matsumoto J."/>
            <person name="Wasserscheid J."/>
            <person name="Dewar K."/>
            <person name="Wiley G.B."/>
            <person name="Macmil S.L."/>
            <person name="Roe B.A."/>
            <person name="Zeller R.W."/>
            <person name="Hastings K.E."/>
            <person name="Lemaire P."/>
            <person name="Lindquist E."/>
            <person name="Endo T."/>
            <person name="Hotta K."/>
            <person name="Inaba K."/>
        </authorList>
    </citation>
    <scope>NUCLEOTIDE SEQUENCE [LARGE SCALE GENOMIC DNA]</scope>
    <source>
        <strain evidence="13">wild type</strain>
    </source>
</reference>
<feature type="domain" description="B box-type" evidence="10">
    <location>
        <begin position="111"/>
        <end position="161"/>
    </location>
</feature>
<dbReference type="SMART" id="SM00449">
    <property type="entry name" value="SPRY"/>
    <property type="match status" value="1"/>
</dbReference>
<evidence type="ECO:0000259" key="11">
    <source>
        <dbReference type="PROSITE" id="PS50188"/>
    </source>
</evidence>
<dbReference type="STRING" id="7719.ENSCINP00000017526"/>
<evidence type="ECO:0000259" key="10">
    <source>
        <dbReference type="PROSITE" id="PS50119"/>
    </source>
</evidence>
<dbReference type="Gene3D" id="3.30.160.60">
    <property type="entry name" value="Classic Zinc Finger"/>
    <property type="match status" value="1"/>
</dbReference>
<dbReference type="GeneTree" id="ENSGT00940000166775"/>
<dbReference type="InterPro" id="IPR013083">
    <property type="entry name" value="Znf_RING/FYVE/PHD"/>
</dbReference>
<dbReference type="InterPro" id="IPR027370">
    <property type="entry name" value="Znf-RING_euk"/>
</dbReference>
<dbReference type="Ensembl" id="ENSCINT00000017526.3">
    <property type="protein sequence ID" value="ENSCINP00000017526.3"/>
    <property type="gene ID" value="ENSCING00000008591.3"/>
</dbReference>
<dbReference type="EMBL" id="EAAA01001469">
    <property type="status" value="NOT_ANNOTATED_CDS"/>
    <property type="molecule type" value="Genomic_DNA"/>
</dbReference>
<dbReference type="CDD" id="cd13734">
    <property type="entry name" value="SPRY_PRY_C-II"/>
    <property type="match status" value="1"/>
</dbReference>
<dbReference type="InterPro" id="IPR050617">
    <property type="entry name" value="E3_ligase_FN3/SPRY"/>
</dbReference>
<keyword evidence="3" id="KW-0479">Metal-binding</keyword>
<dbReference type="GO" id="GO:0008270">
    <property type="term" value="F:zinc ion binding"/>
    <property type="evidence" value="ECO:0007669"/>
    <property type="project" value="UniProtKB-KW"/>
</dbReference>
<evidence type="ECO:0000256" key="8">
    <source>
        <dbReference type="PROSITE-ProRule" id="PRU00024"/>
    </source>
</evidence>
<dbReference type="InterPro" id="IPR013783">
    <property type="entry name" value="Ig-like_fold"/>
</dbReference>
<dbReference type="AlphaFoldDB" id="F6UD02"/>
<dbReference type="InterPro" id="IPR001841">
    <property type="entry name" value="Znf_RING"/>
</dbReference>
<dbReference type="InterPro" id="IPR043136">
    <property type="entry name" value="B30.2/SPRY_sf"/>
</dbReference>
<keyword evidence="6" id="KW-0175">Coiled coil</keyword>
<dbReference type="SUPFAM" id="SSF57845">
    <property type="entry name" value="B-box zinc-binding domain"/>
    <property type="match status" value="1"/>
</dbReference>